<comment type="caution">
    <text evidence="13">The sequence shown here is derived from an EMBL/GenBank/DDBJ whole genome shotgun (WGS) entry which is preliminary data.</text>
</comment>
<evidence type="ECO:0000259" key="12">
    <source>
        <dbReference type="PROSITE" id="PS51644"/>
    </source>
</evidence>
<dbReference type="SMART" id="SM00360">
    <property type="entry name" value="RRM"/>
    <property type="match status" value="1"/>
</dbReference>
<dbReference type="Pfam" id="PF12796">
    <property type="entry name" value="Ank_2"/>
    <property type="match status" value="1"/>
</dbReference>
<keyword evidence="4 8" id="KW-0862">Zinc</keyword>
<dbReference type="InterPro" id="IPR025605">
    <property type="entry name" value="OST-HTH/LOTUS_dom"/>
</dbReference>
<dbReference type="InterPro" id="IPR000504">
    <property type="entry name" value="RRM_dom"/>
</dbReference>
<evidence type="ECO:0000313" key="13">
    <source>
        <dbReference type="EMBL" id="GMI68465.1"/>
    </source>
</evidence>
<feature type="region of interest" description="Disordered" evidence="9">
    <location>
        <begin position="251"/>
        <end position="270"/>
    </location>
</feature>
<evidence type="ECO:0000256" key="5">
    <source>
        <dbReference type="ARBA" id="ARBA00023043"/>
    </source>
</evidence>
<evidence type="ECO:0000259" key="10">
    <source>
        <dbReference type="PROSITE" id="PS50102"/>
    </source>
</evidence>
<dbReference type="Pfam" id="PF00076">
    <property type="entry name" value="RRM_1"/>
    <property type="match status" value="1"/>
</dbReference>
<feature type="domain" description="RRM" evidence="10">
    <location>
        <begin position="555"/>
        <end position="635"/>
    </location>
</feature>
<dbReference type="InterPro" id="IPR036855">
    <property type="entry name" value="Znf_CCCH_sf"/>
</dbReference>
<dbReference type="GO" id="GO:0008270">
    <property type="term" value="F:zinc ion binding"/>
    <property type="evidence" value="ECO:0007669"/>
    <property type="project" value="UniProtKB-KW"/>
</dbReference>
<dbReference type="Gene3D" id="3.30.420.610">
    <property type="entry name" value="LOTUS domain-like"/>
    <property type="match status" value="1"/>
</dbReference>
<dbReference type="OrthoDB" id="673776at2759"/>
<dbReference type="GO" id="GO:0010468">
    <property type="term" value="P:regulation of gene expression"/>
    <property type="evidence" value="ECO:0007669"/>
    <property type="project" value="UniProtKB-ARBA"/>
</dbReference>
<evidence type="ECO:0000256" key="2">
    <source>
        <dbReference type="ARBA" id="ARBA00022737"/>
    </source>
</evidence>
<dbReference type="SUPFAM" id="SSF48403">
    <property type="entry name" value="Ankyrin repeat"/>
    <property type="match status" value="1"/>
</dbReference>
<dbReference type="Gene3D" id="1.25.40.20">
    <property type="entry name" value="Ankyrin repeat-containing domain"/>
    <property type="match status" value="2"/>
</dbReference>
<dbReference type="PANTHER" id="PTHR24203">
    <property type="entry name" value="ANKYRIN REPEAT FAMILY PROTEIN"/>
    <property type="match status" value="1"/>
</dbReference>
<dbReference type="InterPro" id="IPR041966">
    <property type="entry name" value="LOTUS-like"/>
</dbReference>
<keyword evidence="2" id="KW-0677">Repeat</keyword>
<evidence type="ECO:0000256" key="9">
    <source>
        <dbReference type="SAM" id="MobiDB-lite"/>
    </source>
</evidence>
<dbReference type="Gene3D" id="4.10.1000.10">
    <property type="entry name" value="Zinc finger, CCCH-type"/>
    <property type="match status" value="1"/>
</dbReference>
<feature type="repeat" description="ANK" evidence="6">
    <location>
        <begin position="333"/>
        <end position="371"/>
    </location>
</feature>
<dbReference type="InterPro" id="IPR035979">
    <property type="entry name" value="RBD_domain_sf"/>
</dbReference>
<dbReference type="Gene3D" id="3.30.70.330">
    <property type="match status" value="1"/>
</dbReference>
<dbReference type="SUPFAM" id="SSF90229">
    <property type="entry name" value="CCCH zinc finger"/>
    <property type="match status" value="1"/>
</dbReference>
<feature type="domain" description="HTH OST-type" evidence="12">
    <location>
        <begin position="713"/>
        <end position="792"/>
    </location>
</feature>
<keyword evidence="1 8" id="KW-0479">Metal-binding</keyword>
<dbReference type="PROSITE" id="PS50102">
    <property type="entry name" value="RRM"/>
    <property type="match status" value="1"/>
</dbReference>
<feature type="compositionally biased region" description="Basic and acidic residues" evidence="9">
    <location>
        <begin position="818"/>
        <end position="827"/>
    </location>
</feature>
<proteinExistence type="predicted"/>
<evidence type="ECO:0000256" key="6">
    <source>
        <dbReference type="PROSITE-ProRule" id="PRU00023"/>
    </source>
</evidence>
<organism evidence="13 14">
    <name type="scientific">Hibiscus trionum</name>
    <name type="common">Flower of an hour</name>
    <dbReference type="NCBI Taxonomy" id="183268"/>
    <lineage>
        <taxon>Eukaryota</taxon>
        <taxon>Viridiplantae</taxon>
        <taxon>Streptophyta</taxon>
        <taxon>Embryophyta</taxon>
        <taxon>Tracheophyta</taxon>
        <taxon>Spermatophyta</taxon>
        <taxon>Magnoliopsida</taxon>
        <taxon>eudicotyledons</taxon>
        <taxon>Gunneridae</taxon>
        <taxon>Pentapetalae</taxon>
        <taxon>rosids</taxon>
        <taxon>malvids</taxon>
        <taxon>Malvales</taxon>
        <taxon>Malvaceae</taxon>
        <taxon>Malvoideae</taxon>
        <taxon>Hibiscus</taxon>
    </lineage>
</organism>
<keyword evidence="14" id="KW-1185">Reference proteome</keyword>
<feature type="region of interest" description="Disordered" evidence="9">
    <location>
        <begin position="641"/>
        <end position="672"/>
    </location>
</feature>
<dbReference type="Proteomes" id="UP001165190">
    <property type="component" value="Unassembled WGS sequence"/>
</dbReference>
<dbReference type="InterPro" id="IPR036770">
    <property type="entry name" value="Ankyrin_rpt-contain_sf"/>
</dbReference>
<evidence type="ECO:0000256" key="4">
    <source>
        <dbReference type="ARBA" id="ARBA00022833"/>
    </source>
</evidence>
<accession>A0A9W7LMB4</accession>
<feature type="zinc finger region" description="C3H1-type" evidence="8">
    <location>
        <begin position="506"/>
        <end position="533"/>
    </location>
</feature>
<sequence length="1028" mass="114924">MDPEKENRRVGDLSNEDNFQNLTPIKAALLNLETVLIDSVTQDDRNLFLTHSRQLVDDLDDDPSNRRGVALKLLLLCCYFDAIECATSLLNGEVGTDFLPLVNGVDTETKMTALQAAAEAHAARCLELLVKKRARTETKSKDGRSLLALEMALSSSRMDVIWNPDDYSIQDLVVLLSEKDLTAVKLLSERTKAVGEVAYSAAMGGKIVALAALLIVAAEKVNDAVVVLRDAYSGSKEKDTVYQGVIREALSSGRRDTSPSRTATSPTKVGPDMKRKLLLCEIELLQLFGADAHNSCGDKKMSSPLIRAIKSRDEAVIVLLLKTNIDVNEADSEGNSALHWSLRISWSSSSQQLKIIWLLLKRGARVNQKDKLELTAFHIAAANGNAQALQVLLLEDPDGINYKTIMKETPLFFAVKNDHMECAELLQRWGANSEVLNLRRERPIDMAKSQDMRFILNTTCFTLKHRSSPVEQKYIGFQGEEVIFDTCETLLTMADEGSHTERTNTKVKTEICKYFESVGCARGSKCFYAHGKEELRQAKQGMHLVHSPAAGKLKQKIFVGGLHPLVDSDSLSKFFQDEFGPVEDAHVVSFKIGDELQSRGFGFVTFKHEKSVLKAVQEHYVTIMGKQVEIKSAVGKWDESLKLPPEQQQKDTNDKYQPPLESSTRKTAEETKADQISWVNKLLHGQPKTCSESEVLASPIASNRNIPLWLRTFKKWLPNFLQDVSKKPKEGQYPLSSLKADFRAAFGLELDHVSLGYTKLSDFMRSFPNLCRMKVMPVGGGGSPNHMVLIPSPSGSDRKSFQPPTVRCSAPPQENTDTDSKKPEYPRDLLSNSCEDVSISSGQVDQSKTGLQENKLPVAHSNFVQVLKSDICLSQMKLCDERKIETANGNDEKGGSHSRVLNERKVGHTGRHLVLEALLRKRNNSSIFFLRQFDFYHNYKASIKQGKCFWCNQPKLLWANFPCQHLLWCGECKTEAARAAGDLDHRCVVCDAKVQTFILPTLDRYPQSIQGRPLKTEDFPPFDPYIRK</sequence>
<dbReference type="PROSITE" id="PS50103">
    <property type="entry name" value="ZF_C3H1"/>
    <property type="match status" value="1"/>
</dbReference>
<reference evidence="13" key="1">
    <citation type="submission" date="2023-05" db="EMBL/GenBank/DDBJ databases">
        <title>Genome and transcriptome analyses reveal genes involved in the formation of fine ridges on petal epidermal cells in Hibiscus trionum.</title>
        <authorList>
            <person name="Koshimizu S."/>
            <person name="Masuda S."/>
            <person name="Ishii T."/>
            <person name="Shirasu K."/>
            <person name="Hoshino A."/>
            <person name="Arita M."/>
        </authorList>
    </citation>
    <scope>NUCLEOTIDE SEQUENCE</scope>
    <source>
        <strain evidence="13">Hamamatsu line</strain>
    </source>
</reference>
<feature type="compositionally biased region" description="Basic and acidic residues" evidence="9">
    <location>
        <begin position="663"/>
        <end position="672"/>
    </location>
</feature>
<keyword evidence="5 6" id="KW-0040">ANK repeat</keyword>
<dbReference type="EMBL" id="BSYR01000006">
    <property type="protein sequence ID" value="GMI68465.1"/>
    <property type="molecule type" value="Genomic_DNA"/>
</dbReference>
<gene>
    <name evidence="13" type="ORF">HRI_000515800</name>
</gene>
<name>A0A9W7LMB4_HIBTR</name>
<evidence type="ECO:0000256" key="1">
    <source>
        <dbReference type="ARBA" id="ARBA00022723"/>
    </source>
</evidence>
<dbReference type="InterPro" id="IPR012677">
    <property type="entry name" value="Nucleotide-bd_a/b_plait_sf"/>
</dbReference>
<dbReference type="InterPro" id="IPR000571">
    <property type="entry name" value="Znf_CCCH"/>
</dbReference>
<evidence type="ECO:0000256" key="3">
    <source>
        <dbReference type="ARBA" id="ARBA00022771"/>
    </source>
</evidence>
<evidence type="ECO:0000256" key="8">
    <source>
        <dbReference type="PROSITE-ProRule" id="PRU00723"/>
    </source>
</evidence>
<feature type="region of interest" description="Disordered" evidence="9">
    <location>
        <begin position="791"/>
        <end position="827"/>
    </location>
</feature>
<dbReference type="InterPro" id="IPR002110">
    <property type="entry name" value="Ankyrin_rpt"/>
</dbReference>
<dbReference type="SUPFAM" id="SSF54928">
    <property type="entry name" value="RNA-binding domain, RBD"/>
    <property type="match status" value="1"/>
</dbReference>
<dbReference type="PROSITE" id="PS51644">
    <property type="entry name" value="HTH_OST"/>
    <property type="match status" value="1"/>
</dbReference>
<dbReference type="AlphaFoldDB" id="A0A9W7LMB4"/>
<evidence type="ECO:0000313" key="14">
    <source>
        <dbReference type="Proteomes" id="UP001165190"/>
    </source>
</evidence>
<dbReference type="PROSITE" id="PS50088">
    <property type="entry name" value="ANK_REPEAT"/>
    <property type="match status" value="1"/>
</dbReference>
<feature type="domain" description="C3H1-type" evidence="11">
    <location>
        <begin position="506"/>
        <end position="533"/>
    </location>
</feature>
<dbReference type="Pfam" id="PF12872">
    <property type="entry name" value="OST-HTH"/>
    <property type="match status" value="1"/>
</dbReference>
<keyword evidence="3 8" id="KW-0863">Zinc-finger</keyword>
<keyword evidence="7" id="KW-0694">RNA-binding</keyword>
<protein>
    <recommendedName>
        <fullName evidence="15">Ankyrin repeat family protein</fullName>
    </recommendedName>
</protein>
<dbReference type="GO" id="GO:0003723">
    <property type="term" value="F:RNA binding"/>
    <property type="evidence" value="ECO:0007669"/>
    <property type="project" value="UniProtKB-UniRule"/>
</dbReference>
<dbReference type="SMART" id="SM00248">
    <property type="entry name" value="ANK"/>
    <property type="match status" value="5"/>
</dbReference>
<dbReference type="SMART" id="SM00356">
    <property type="entry name" value="ZnF_C3H1"/>
    <property type="match status" value="1"/>
</dbReference>
<evidence type="ECO:0008006" key="15">
    <source>
        <dbReference type="Google" id="ProtNLM"/>
    </source>
</evidence>
<evidence type="ECO:0000259" key="11">
    <source>
        <dbReference type="PROSITE" id="PS50103"/>
    </source>
</evidence>
<dbReference type="PANTHER" id="PTHR24203:SF86">
    <property type="entry name" value="PROTEASOME 26S SUBUNIT, NON-ATPASE 10"/>
    <property type="match status" value="1"/>
</dbReference>
<evidence type="ECO:0000256" key="7">
    <source>
        <dbReference type="PROSITE-ProRule" id="PRU00176"/>
    </source>
</evidence>